<dbReference type="Gene3D" id="3.20.20.190">
    <property type="entry name" value="Phosphatidylinositol (PI) phosphodiesterase"/>
    <property type="match status" value="1"/>
</dbReference>
<dbReference type="PROSITE" id="PS51704">
    <property type="entry name" value="GP_PDE"/>
    <property type="match status" value="1"/>
</dbReference>
<dbReference type="OrthoDB" id="384721at2"/>
<dbReference type="AlphaFoldDB" id="W4QJR0"/>
<dbReference type="Proteomes" id="UP000018895">
    <property type="component" value="Unassembled WGS sequence"/>
</dbReference>
<reference evidence="3" key="1">
    <citation type="journal article" date="2014" name="Genome Announc.">
        <title>Draft Genome Sequences of Three Alkaliphilic Bacillus Strains, Bacillus wakoensis JCM 9140T, Bacillus akibai JCM 9157T, and Bacillus hemicellulosilyticus JCM 9152T.</title>
        <authorList>
            <person name="Yuki M."/>
            <person name="Oshima K."/>
            <person name="Suda W."/>
            <person name="Oshida Y."/>
            <person name="Kitamura K."/>
            <person name="Iida T."/>
            <person name="Hattori M."/>
            <person name="Ohkuma M."/>
        </authorList>
    </citation>
    <scope>NUCLEOTIDE SEQUENCE [LARGE SCALE GENOMIC DNA]</scope>
    <source>
        <strain evidence="3">JCM 9152</strain>
    </source>
</reference>
<organism evidence="3 4">
    <name type="scientific">Halalkalibacter hemicellulosilyticusJCM 9152</name>
    <dbReference type="NCBI Taxonomy" id="1236971"/>
    <lineage>
        <taxon>Bacteria</taxon>
        <taxon>Bacillati</taxon>
        <taxon>Bacillota</taxon>
        <taxon>Bacilli</taxon>
        <taxon>Bacillales</taxon>
        <taxon>Bacillaceae</taxon>
        <taxon>Halalkalibacter</taxon>
    </lineage>
</organism>
<keyword evidence="1" id="KW-0732">Signal</keyword>
<protein>
    <submittedName>
        <fullName evidence="3">Glycerophosphoryl diester phosphodiesterase</fullName>
    </submittedName>
</protein>
<dbReference type="STRING" id="1236971.JCM9152_3050"/>
<evidence type="ECO:0000259" key="2">
    <source>
        <dbReference type="PROSITE" id="PS51704"/>
    </source>
</evidence>
<dbReference type="GO" id="GO:0006629">
    <property type="term" value="P:lipid metabolic process"/>
    <property type="evidence" value="ECO:0007669"/>
    <property type="project" value="InterPro"/>
</dbReference>
<dbReference type="GO" id="GO:0008081">
    <property type="term" value="F:phosphoric diester hydrolase activity"/>
    <property type="evidence" value="ECO:0007669"/>
    <property type="project" value="InterPro"/>
</dbReference>
<gene>
    <name evidence="3" type="ORF">JCM9152_3050</name>
</gene>
<proteinExistence type="predicted"/>
<dbReference type="SUPFAM" id="SSF51695">
    <property type="entry name" value="PLC-like phosphodiesterases"/>
    <property type="match status" value="1"/>
</dbReference>
<evidence type="ECO:0000313" key="4">
    <source>
        <dbReference type="Proteomes" id="UP000018895"/>
    </source>
</evidence>
<dbReference type="RefSeq" id="WP_052015964.1">
    <property type="nucleotide sequence ID" value="NZ_BAUU01000021.1"/>
</dbReference>
<keyword evidence="4" id="KW-1185">Reference proteome</keyword>
<dbReference type="EMBL" id="BAUU01000021">
    <property type="protein sequence ID" value="GAE31574.1"/>
    <property type="molecule type" value="Genomic_DNA"/>
</dbReference>
<dbReference type="PANTHER" id="PTHR46211:SF7">
    <property type="entry name" value="GLYCEROPHOSPHODIESTER PHOSPHODIESTERASE"/>
    <property type="match status" value="1"/>
</dbReference>
<feature type="domain" description="GP-PDE" evidence="2">
    <location>
        <begin position="28"/>
        <end position="266"/>
    </location>
</feature>
<name>W4QJR0_9BACI</name>
<evidence type="ECO:0000313" key="3">
    <source>
        <dbReference type="EMBL" id="GAE31574.1"/>
    </source>
</evidence>
<dbReference type="InterPro" id="IPR017946">
    <property type="entry name" value="PLC-like_Pdiesterase_TIM-brl"/>
</dbReference>
<dbReference type="PANTHER" id="PTHR46211">
    <property type="entry name" value="GLYCEROPHOSPHORYL DIESTER PHOSPHODIESTERASE"/>
    <property type="match status" value="1"/>
</dbReference>
<dbReference type="PROSITE" id="PS50007">
    <property type="entry name" value="PIPLC_X_DOMAIN"/>
    <property type="match status" value="1"/>
</dbReference>
<dbReference type="Pfam" id="PF03009">
    <property type="entry name" value="GDPD"/>
    <property type="match status" value="1"/>
</dbReference>
<dbReference type="InterPro" id="IPR030395">
    <property type="entry name" value="GP_PDE_dom"/>
</dbReference>
<sequence length="266" mass="30302">MKRFVCVMVMVVFVFMSLGGVVHAHSHVSFFAHRGASALAPENTIEAFEQAINMGADYIELDIQMSQDGHLVVIHDDTLDRTTNASGDVSHYTLAQLKKLDAGSWFDVSYEGAKIPTLEDVFQAFGDHVHYCIEIKANQRSEYMIAKLHELIENYQLMDVVMVQSFDEDLLHLLRNIDVTYPLIQIISRPKSGFRGKNQLSHVESYADGLCLNARYTSPSFVKHARTKGLLVHMYTVNKRKDIKKWLNRGVTGIITDDLRLMEYFK</sequence>
<feature type="signal peptide" evidence="1">
    <location>
        <begin position="1"/>
        <end position="24"/>
    </location>
</feature>
<comment type="caution">
    <text evidence="3">The sequence shown here is derived from an EMBL/GenBank/DDBJ whole genome shotgun (WGS) entry which is preliminary data.</text>
</comment>
<feature type="chain" id="PRO_5004846900" evidence="1">
    <location>
        <begin position="25"/>
        <end position="266"/>
    </location>
</feature>
<evidence type="ECO:0000256" key="1">
    <source>
        <dbReference type="SAM" id="SignalP"/>
    </source>
</evidence>
<accession>W4QJR0</accession>